<dbReference type="PANTHER" id="PTHR43386:SF1">
    <property type="entry name" value="D,D-DIPEPTIDE TRANSPORT SYSTEM PERMEASE PROTEIN DDPC-RELATED"/>
    <property type="match status" value="1"/>
</dbReference>
<feature type="domain" description="ABC transmembrane type-1" evidence="7">
    <location>
        <begin position="2"/>
        <end position="71"/>
    </location>
</feature>
<keyword evidence="4 6" id="KW-1133">Transmembrane helix</keyword>
<dbReference type="RefSeq" id="WP_122921281.1">
    <property type="nucleotide sequence ID" value="NZ_RHHQ01000026.1"/>
</dbReference>
<dbReference type="Pfam" id="PF00528">
    <property type="entry name" value="BPD_transp_1"/>
    <property type="match status" value="1"/>
</dbReference>
<name>A0A3M8CW36_9BACL</name>
<dbReference type="OrthoDB" id="9797472at2"/>
<keyword evidence="10" id="KW-1185">Reference proteome</keyword>
<accession>A0A3M8CW36</accession>
<keyword evidence="3 6" id="KW-0812">Transmembrane</keyword>
<dbReference type="AlphaFoldDB" id="A0A3M8CW36"/>
<protein>
    <submittedName>
        <fullName evidence="9">ABC transporter permease subunit</fullName>
    </submittedName>
</protein>
<sequence>AIILTAASLSFLGLGAQAPTPEWGLMISTGRNFFLTSWWYVTFPGLFILVTVMAFNFLGDGLRDYLDPKTRDQ</sequence>
<evidence type="ECO:0000256" key="4">
    <source>
        <dbReference type="ARBA" id="ARBA00022989"/>
    </source>
</evidence>
<dbReference type="EMBL" id="RHHQ01000033">
    <property type="protein sequence ID" value="RNB78510.1"/>
    <property type="molecule type" value="Genomic_DNA"/>
</dbReference>
<dbReference type="Proteomes" id="UP000271031">
    <property type="component" value="Unassembled WGS sequence"/>
</dbReference>
<keyword evidence="5 6" id="KW-0472">Membrane</keyword>
<gene>
    <name evidence="9" type="ORF">EDM56_28215</name>
    <name evidence="8" type="ORF">EDM56_30395</name>
</gene>
<dbReference type="EMBL" id="RHHQ01000026">
    <property type="protein sequence ID" value="RNB80036.1"/>
    <property type="molecule type" value="Genomic_DNA"/>
</dbReference>
<comment type="caution">
    <text evidence="9">The sequence shown here is derived from an EMBL/GenBank/DDBJ whole genome shotgun (WGS) entry which is preliminary data.</text>
</comment>
<evidence type="ECO:0000256" key="2">
    <source>
        <dbReference type="ARBA" id="ARBA00022448"/>
    </source>
</evidence>
<comment type="subcellular location">
    <subcellularLocation>
        <location evidence="1">Cell membrane</location>
        <topology evidence="1">Multi-pass membrane protein</topology>
    </subcellularLocation>
</comment>
<organism evidence="9 10">
    <name type="scientific">Brevibacillus fluminis</name>
    <dbReference type="NCBI Taxonomy" id="511487"/>
    <lineage>
        <taxon>Bacteria</taxon>
        <taxon>Bacillati</taxon>
        <taxon>Bacillota</taxon>
        <taxon>Bacilli</taxon>
        <taxon>Bacillales</taxon>
        <taxon>Paenibacillaceae</taxon>
        <taxon>Brevibacillus</taxon>
    </lineage>
</organism>
<evidence type="ECO:0000313" key="9">
    <source>
        <dbReference type="EMBL" id="RNB80036.1"/>
    </source>
</evidence>
<feature type="transmembrane region" description="Helical" evidence="6">
    <location>
        <begin position="37"/>
        <end position="59"/>
    </location>
</feature>
<feature type="non-terminal residue" evidence="9">
    <location>
        <position position="1"/>
    </location>
</feature>
<dbReference type="InterPro" id="IPR000515">
    <property type="entry name" value="MetI-like"/>
</dbReference>
<evidence type="ECO:0000313" key="10">
    <source>
        <dbReference type="Proteomes" id="UP000271031"/>
    </source>
</evidence>
<evidence type="ECO:0000256" key="1">
    <source>
        <dbReference type="ARBA" id="ARBA00004651"/>
    </source>
</evidence>
<evidence type="ECO:0000256" key="6">
    <source>
        <dbReference type="SAM" id="Phobius"/>
    </source>
</evidence>
<evidence type="ECO:0000256" key="5">
    <source>
        <dbReference type="ARBA" id="ARBA00023136"/>
    </source>
</evidence>
<dbReference type="GO" id="GO:0005886">
    <property type="term" value="C:plasma membrane"/>
    <property type="evidence" value="ECO:0007669"/>
    <property type="project" value="UniProtKB-SubCell"/>
</dbReference>
<dbReference type="PANTHER" id="PTHR43386">
    <property type="entry name" value="OLIGOPEPTIDE TRANSPORT SYSTEM PERMEASE PROTEIN APPC"/>
    <property type="match status" value="1"/>
</dbReference>
<evidence type="ECO:0000313" key="8">
    <source>
        <dbReference type="EMBL" id="RNB78510.1"/>
    </source>
</evidence>
<reference evidence="9 10" key="1">
    <citation type="submission" date="2018-10" db="EMBL/GenBank/DDBJ databases">
        <title>Phylogenomics of Brevibacillus.</title>
        <authorList>
            <person name="Dunlap C."/>
        </authorList>
    </citation>
    <scope>NUCLEOTIDE SEQUENCE [LARGE SCALE GENOMIC DNA]</scope>
    <source>
        <strain evidence="9 10">JCM 15716</strain>
    </source>
</reference>
<evidence type="ECO:0000256" key="3">
    <source>
        <dbReference type="ARBA" id="ARBA00022692"/>
    </source>
</evidence>
<keyword evidence="2" id="KW-0813">Transport</keyword>
<proteinExistence type="predicted"/>
<dbReference type="InterPro" id="IPR050366">
    <property type="entry name" value="BP-dependent_transpt_permease"/>
</dbReference>
<dbReference type="GO" id="GO:0055085">
    <property type="term" value="P:transmembrane transport"/>
    <property type="evidence" value="ECO:0007669"/>
    <property type="project" value="InterPro"/>
</dbReference>
<evidence type="ECO:0000259" key="7">
    <source>
        <dbReference type="Pfam" id="PF00528"/>
    </source>
</evidence>